<sequence>MARALLVFYRGDGASHYGNTCVTDRAQHAQHAWRLWHRSVTGSTLARRSSGERQFPHHQAREWTGTRSANRNKGRFVVKVQCAGTGRMPHMIYNKERDVNASVGSNQGYYVKLREAVMSKGLVVYGNKGKAYFMAWLSSKKSGGEELIVDASEALEMPGW</sequence>
<organism evidence="1 2">
    <name type="scientific">Pycnococcus provasolii</name>
    <dbReference type="NCBI Taxonomy" id="41880"/>
    <lineage>
        <taxon>Eukaryota</taxon>
        <taxon>Viridiplantae</taxon>
        <taxon>Chlorophyta</taxon>
        <taxon>Pseudoscourfieldiophyceae</taxon>
        <taxon>Pseudoscourfieldiales</taxon>
        <taxon>Pycnococcaceae</taxon>
        <taxon>Pycnococcus</taxon>
    </lineage>
</organism>
<proteinExistence type="predicted"/>
<dbReference type="EMBL" id="BNJQ01000043">
    <property type="protein sequence ID" value="GHP12569.1"/>
    <property type="molecule type" value="Genomic_DNA"/>
</dbReference>
<accession>A0A830I6A5</accession>
<evidence type="ECO:0000313" key="1">
    <source>
        <dbReference type="EMBL" id="GHP12569.1"/>
    </source>
</evidence>
<dbReference type="AlphaFoldDB" id="A0A830I6A5"/>
<dbReference type="Proteomes" id="UP000660262">
    <property type="component" value="Unassembled WGS sequence"/>
</dbReference>
<keyword evidence="2" id="KW-1185">Reference proteome</keyword>
<comment type="caution">
    <text evidence="1">The sequence shown here is derived from an EMBL/GenBank/DDBJ whole genome shotgun (WGS) entry which is preliminary data.</text>
</comment>
<name>A0A830I6A5_9CHLO</name>
<evidence type="ECO:0000313" key="2">
    <source>
        <dbReference type="Proteomes" id="UP000660262"/>
    </source>
</evidence>
<reference evidence="1" key="1">
    <citation type="submission" date="2020-10" db="EMBL/GenBank/DDBJ databases">
        <title>Unveiling of a novel bifunctional photoreceptor, Dualchrome1, isolated from a cosmopolitan green alga.</title>
        <authorList>
            <person name="Suzuki S."/>
            <person name="Kawachi M."/>
        </authorList>
    </citation>
    <scope>NUCLEOTIDE SEQUENCE</scope>
    <source>
        <strain evidence="1">NIES 2893</strain>
    </source>
</reference>
<gene>
    <name evidence="1" type="ORF">PPROV_001129700</name>
</gene>
<protein>
    <submittedName>
        <fullName evidence="1">Uncharacterized protein</fullName>
    </submittedName>
</protein>